<reference evidence="1 2" key="1">
    <citation type="submission" date="2019-02" db="EMBL/GenBank/DDBJ databases">
        <title>Pedobacter sp. RP-3-11 sp. nov., isolated from Arctic soil.</title>
        <authorList>
            <person name="Dahal R.H."/>
        </authorList>
    </citation>
    <scope>NUCLEOTIDE SEQUENCE [LARGE SCALE GENOMIC DNA]</scope>
    <source>
        <strain evidence="1 2">RP-3-11</strain>
    </source>
</reference>
<evidence type="ECO:0000313" key="2">
    <source>
        <dbReference type="Proteomes" id="UP000291485"/>
    </source>
</evidence>
<name>A0A4R0NK97_9SPHI</name>
<comment type="caution">
    <text evidence="1">The sequence shown here is derived from an EMBL/GenBank/DDBJ whole genome shotgun (WGS) entry which is preliminary data.</text>
</comment>
<dbReference type="EMBL" id="SJSN01000025">
    <property type="protein sequence ID" value="TCD00278.1"/>
    <property type="molecule type" value="Genomic_DNA"/>
</dbReference>
<dbReference type="AlphaFoldDB" id="A0A4R0NK97"/>
<accession>A0A4R0NK97</accession>
<protein>
    <submittedName>
        <fullName evidence="1">Uncharacterized protein</fullName>
    </submittedName>
</protein>
<dbReference type="OrthoDB" id="742598at2"/>
<dbReference type="RefSeq" id="WP_131562630.1">
    <property type="nucleotide sequence ID" value="NZ_SJSN01000025.1"/>
</dbReference>
<dbReference type="Proteomes" id="UP000291485">
    <property type="component" value="Unassembled WGS sequence"/>
</dbReference>
<sequence>MTNFNEFINKDYFRVNNPDHPFVYSGPDILLSDAKSLTALFIPSPEELGSSNKLLLRLINSKIGYPANTIMTLVLDHNKEFKNTDRVERDFFDLVIEPSDLKRLKSILKETKSISYFKDFKHTQKQLFDRQAMVQNSNLVYAEKVKFDKDKVEPFINKEKIQYFNYLEDRFEKVRSNIYAFENTLIGFKNLSKKPDLEELAPYYDFVLRSELFMKDKIPFFKKRDDAKCLSLNELPTSRFDPMKPMRLASLFGWLIGNINSEKDLEFRLNSYERSKK</sequence>
<gene>
    <name evidence="1" type="ORF">EZ449_21015</name>
</gene>
<keyword evidence="2" id="KW-1185">Reference proteome</keyword>
<evidence type="ECO:0000313" key="1">
    <source>
        <dbReference type="EMBL" id="TCD00278.1"/>
    </source>
</evidence>
<organism evidence="1 2">
    <name type="scientific">Pedobacter frigidisoli</name>
    <dbReference type="NCBI Taxonomy" id="2530455"/>
    <lineage>
        <taxon>Bacteria</taxon>
        <taxon>Pseudomonadati</taxon>
        <taxon>Bacteroidota</taxon>
        <taxon>Sphingobacteriia</taxon>
        <taxon>Sphingobacteriales</taxon>
        <taxon>Sphingobacteriaceae</taxon>
        <taxon>Pedobacter</taxon>
    </lineage>
</organism>
<proteinExistence type="predicted"/>